<evidence type="ECO:0000256" key="2">
    <source>
        <dbReference type="SAM" id="SignalP"/>
    </source>
</evidence>
<feature type="compositionally biased region" description="Basic and acidic residues" evidence="1">
    <location>
        <begin position="49"/>
        <end position="60"/>
    </location>
</feature>
<feature type="compositionally biased region" description="Pro residues" evidence="1">
    <location>
        <begin position="62"/>
        <end position="100"/>
    </location>
</feature>
<accession>A0A6B1G4Y4</accession>
<keyword evidence="2" id="KW-0732">Signal</keyword>
<name>A0A6B1G4Y4_9CHLR</name>
<dbReference type="EMBL" id="VYDA01000609">
    <property type="protein sequence ID" value="MYH63408.1"/>
    <property type="molecule type" value="Genomic_DNA"/>
</dbReference>
<feature type="chain" id="PRO_5025638211" evidence="2">
    <location>
        <begin position="26"/>
        <end position="223"/>
    </location>
</feature>
<comment type="caution">
    <text evidence="3">The sequence shown here is derived from an EMBL/GenBank/DDBJ whole genome shotgun (WGS) entry which is preliminary data.</text>
</comment>
<proteinExistence type="predicted"/>
<feature type="compositionally biased region" description="Gly residues" evidence="1">
    <location>
        <begin position="102"/>
        <end position="112"/>
    </location>
</feature>
<feature type="region of interest" description="Disordered" evidence="1">
    <location>
        <begin position="48"/>
        <end position="113"/>
    </location>
</feature>
<gene>
    <name evidence="3" type="ORF">F4148_17205</name>
</gene>
<feature type="signal peptide" evidence="2">
    <location>
        <begin position="1"/>
        <end position="25"/>
    </location>
</feature>
<dbReference type="AlphaFoldDB" id="A0A6B1G4Y4"/>
<evidence type="ECO:0000313" key="3">
    <source>
        <dbReference type="EMBL" id="MYH63408.1"/>
    </source>
</evidence>
<sequence length="223" mass="23095">MTRLRLFASLAVLIAAFAIPASVFAHPASEGEGYCQFPDGTLTAGHCSASDHARGGHDTHIPPLPGIPPPSGPGGSPPTSGPGGNPPPPPTSNPPPPPSGNSPGGSGSGGGSNTAPVYTGIDCHITHAARPAQICSVTGGLQYWFIGADGSAQPGPFLPDSPRIERWEGTNPMTGKSVVIDYVVEGEKTLLRVSTYYPDNEYDTNKPYVFTLDPGHNVKYISW</sequence>
<organism evidence="3">
    <name type="scientific">Caldilineaceae bacterium SB0675_bin_29</name>
    <dbReference type="NCBI Taxonomy" id="2605266"/>
    <lineage>
        <taxon>Bacteria</taxon>
        <taxon>Bacillati</taxon>
        <taxon>Chloroflexota</taxon>
        <taxon>Caldilineae</taxon>
        <taxon>Caldilineales</taxon>
        <taxon>Caldilineaceae</taxon>
    </lineage>
</organism>
<reference evidence="3" key="1">
    <citation type="submission" date="2019-09" db="EMBL/GenBank/DDBJ databases">
        <title>Characterisation of the sponge microbiome using genome-centric metagenomics.</title>
        <authorList>
            <person name="Engelberts J.P."/>
            <person name="Robbins S.J."/>
            <person name="De Goeij J.M."/>
            <person name="Aranda M."/>
            <person name="Bell S.C."/>
            <person name="Webster N.S."/>
        </authorList>
    </citation>
    <scope>NUCLEOTIDE SEQUENCE</scope>
    <source>
        <strain evidence="3">SB0675_bin_29</strain>
    </source>
</reference>
<protein>
    <submittedName>
        <fullName evidence="3">Uncharacterized protein</fullName>
    </submittedName>
</protein>
<evidence type="ECO:0000256" key="1">
    <source>
        <dbReference type="SAM" id="MobiDB-lite"/>
    </source>
</evidence>